<proteinExistence type="predicted"/>
<dbReference type="AlphaFoldDB" id="A0A059KW27"/>
<evidence type="ECO:0000313" key="2">
    <source>
        <dbReference type="Proteomes" id="UP000026739"/>
    </source>
</evidence>
<name>A0A059KW27_9PSED</name>
<accession>A0A059KW27</accession>
<evidence type="ECO:0000313" key="1">
    <source>
        <dbReference type="EMBL" id="KDD66181.1"/>
    </source>
</evidence>
<dbReference type="eggNOG" id="ENOG5032QUD">
    <property type="taxonomic scope" value="Bacteria"/>
</dbReference>
<dbReference type="Gene3D" id="3.40.91.30">
    <property type="match status" value="1"/>
</dbReference>
<organism evidence="1 2">
    <name type="scientific">Pseudomonas mandelii PD30</name>
    <dbReference type="NCBI Taxonomy" id="1419583"/>
    <lineage>
        <taxon>Bacteria</taxon>
        <taxon>Pseudomonadati</taxon>
        <taxon>Pseudomonadota</taxon>
        <taxon>Gammaproteobacteria</taxon>
        <taxon>Pseudomonadales</taxon>
        <taxon>Pseudomonadaceae</taxon>
        <taxon>Pseudomonas</taxon>
    </lineage>
</organism>
<protein>
    <submittedName>
        <fullName evidence="1">Uncharacterized protein</fullName>
    </submittedName>
</protein>
<sequence>MGTNQPPPKPLQTSYYGKHLIFFPSRKNQRLIACHSALEADYCVNLEYDTLVVSYESQPGPFDVDIAGRPQPYTPDFRIETTEEVYFTEVKIDFSQASERARSKLEAARHYFAREGSSLAYADLQSIRPGPRLGNLKFLYLHSFNLGADEYGACLRLLSELRYPISMRELFNHAAEVRERAIYKALFERRLECDLSHRLTLDTSIVEARHEHHRT</sequence>
<gene>
    <name evidence="1" type="ORF">V466_25705</name>
</gene>
<dbReference type="Proteomes" id="UP000026739">
    <property type="component" value="Unassembled WGS sequence"/>
</dbReference>
<comment type="caution">
    <text evidence="1">The sequence shown here is derived from an EMBL/GenBank/DDBJ whole genome shotgun (WGS) entry which is preliminary data.</text>
</comment>
<dbReference type="RefSeq" id="WP_050482867.1">
    <property type="nucleotide sequence ID" value="NZ_AZQQ01000100.1"/>
</dbReference>
<reference evidence="1 2" key="1">
    <citation type="submission" date="2013-12" db="EMBL/GenBank/DDBJ databases">
        <authorList>
            <person name="Formusa P.A."/>
            <person name="Habash M."/>
            <person name="Lee H."/>
            <person name="Trevors J.T."/>
        </authorList>
    </citation>
    <scope>NUCLEOTIDE SEQUENCE [LARGE SCALE GENOMIC DNA]</scope>
    <source>
        <strain evidence="1 2">PD30</strain>
    </source>
</reference>
<dbReference type="EMBL" id="AZQQ01000100">
    <property type="protein sequence ID" value="KDD66181.1"/>
    <property type="molecule type" value="Genomic_DNA"/>
</dbReference>